<evidence type="ECO:0000313" key="2">
    <source>
        <dbReference type="Proteomes" id="UP000077266"/>
    </source>
</evidence>
<dbReference type="AlphaFoldDB" id="A0A165NTD6"/>
<keyword evidence="2" id="KW-1185">Reference proteome</keyword>
<reference evidence="1 2" key="1">
    <citation type="journal article" date="2016" name="Mol. Biol. Evol.">
        <title>Comparative Genomics of Early-Diverging Mushroom-Forming Fungi Provides Insights into the Origins of Lignocellulose Decay Capabilities.</title>
        <authorList>
            <person name="Nagy L.G."/>
            <person name="Riley R."/>
            <person name="Tritt A."/>
            <person name="Adam C."/>
            <person name="Daum C."/>
            <person name="Floudas D."/>
            <person name="Sun H."/>
            <person name="Yadav J.S."/>
            <person name="Pangilinan J."/>
            <person name="Larsson K.H."/>
            <person name="Matsuura K."/>
            <person name="Barry K."/>
            <person name="Labutti K."/>
            <person name="Kuo R."/>
            <person name="Ohm R.A."/>
            <person name="Bhattacharya S.S."/>
            <person name="Shirouzu T."/>
            <person name="Yoshinaga Y."/>
            <person name="Martin F.M."/>
            <person name="Grigoriev I.V."/>
            <person name="Hibbett D.S."/>
        </authorList>
    </citation>
    <scope>NUCLEOTIDE SEQUENCE [LARGE SCALE GENOMIC DNA]</scope>
    <source>
        <strain evidence="1 2">HHB12029</strain>
    </source>
</reference>
<gene>
    <name evidence="1" type="ORF">EXIGLDRAFT_87873</name>
</gene>
<evidence type="ECO:0000313" key="1">
    <source>
        <dbReference type="EMBL" id="KZW01193.1"/>
    </source>
</evidence>
<proteinExistence type="predicted"/>
<dbReference type="EMBL" id="KV425895">
    <property type="protein sequence ID" value="KZW01193.1"/>
    <property type="molecule type" value="Genomic_DNA"/>
</dbReference>
<name>A0A165NTD6_EXIGL</name>
<organism evidence="1 2">
    <name type="scientific">Exidia glandulosa HHB12029</name>
    <dbReference type="NCBI Taxonomy" id="1314781"/>
    <lineage>
        <taxon>Eukaryota</taxon>
        <taxon>Fungi</taxon>
        <taxon>Dikarya</taxon>
        <taxon>Basidiomycota</taxon>
        <taxon>Agaricomycotina</taxon>
        <taxon>Agaricomycetes</taxon>
        <taxon>Auriculariales</taxon>
        <taxon>Exidiaceae</taxon>
        <taxon>Exidia</taxon>
    </lineage>
</organism>
<dbReference type="Proteomes" id="UP000077266">
    <property type="component" value="Unassembled WGS sequence"/>
</dbReference>
<accession>A0A165NTD6</accession>
<sequence length="208" mass="22551">MVTLCLGPGSSVVVVVVMSGGGGGGCTGCPADCSLFLLLVRADVLEVCAGHLLQRPIADEAASERAVLAHLQSRQTLHADRALTTTHLFVQVDHLAARLLLKRDVHRELDAMDILVNLALRVPVSSRARSRNRTYADQVVLELLVREAHRIYELEAVSRRTGRLRDSVVHVVLWRRGDVRCCLCGSNLECGHALREFVVGCLSGGCGL</sequence>
<protein>
    <submittedName>
        <fullName evidence="1">Uncharacterized protein</fullName>
    </submittedName>
</protein>
<dbReference type="InParanoid" id="A0A165NTD6"/>